<feature type="region of interest" description="Disordered" evidence="1">
    <location>
        <begin position="1"/>
        <end position="30"/>
    </location>
</feature>
<dbReference type="OrthoDB" id="10562056at2759"/>
<proteinExistence type="predicted"/>
<dbReference type="AlphaFoldDB" id="A0A2P5D995"/>
<reference evidence="3" key="1">
    <citation type="submission" date="2016-06" db="EMBL/GenBank/DDBJ databases">
        <title>Parallel loss of symbiosis genes in relatives of nitrogen-fixing non-legume Parasponia.</title>
        <authorList>
            <person name="Van Velzen R."/>
            <person name="Holmer R."/>
            <person name="Bu F."/>
            <person name="Rutten L."/>
            <person name="Van Zeijl A."/>
            <person name="Liu W."/>
            <person name="Santuari L."/>
            <person name="Cao Q."/>
            <person name="Sharma T."/>
            <person name="Shen D."/>
            <person name="Roswanjaya Y."/>
            <person name="Wardhani T."/>
            <person name="Kalhor M.S."/>
            <person name="Jansen J."/>
            <person name="Van den Hoogen J."/>
            <person name="Gungor B."/>
            <person name="Hartog M."/>
            <person name="Hontelez J."/>
            <person name="Verver J."/>
            <person name="Yang W.-C."/>
            <person name="Schijlen E."/>
            <person name="Repin R."/>
            <person name="Schilthuizen M."/>
            <person name="Schranz E."/>
            <person name="Heidstra R."/>
            <person name="Miyata K."/>
            <person name="Fedorova E."/>
            <person name="Kohlen W."/>
            <person name="Bisseling T."/>
            <person name="Smit S."/>
            <person name="Geurts R."/>
        </authorList>
    </citation>
    <scope>NUCLEOTIDE SEQUENCE [LARGE SCALE GENOMIC DNA]</scope>
    <source>
        <strain evidence="3">cv. WU1-14</strain>
    </source>
</reference>
<sequence>MCGQQGNVNLIFTPAKKKSGKNGERAKRERTGLKAHNVVLFKKPKPVFTAIIPPLSLIRIESYEFPGFPVPEFVYRREKPFSRENSSPTKP</sequence>
<dbReference type="EMBL" id="JXTB01000054">
    <property type="protein sequence ID" value="PON69826.1"/>
    <property type="molecule type" value="Genomic_DNA"/>
</dbReference>
<dbReference type="Proteomes" id="UP000237105">
    <property type="component" value="Unassembled WGS sequence"/>
</dbReference>
<evidence type="ECO:0000313" key="2">
    <source>
        <dbReference type="EMBL" id="PON69826.1"/>
    </source>
</evidence>
<organism evidence="2 3">
    <name type="scientific">Parasponia andersonii</name>
    <name type="common">Sponia andersonii</name>
    <dbReference type="NCBI Taxonomy" id="3476"/>
    <lineage>
        <taxon>Eukaryota</taxon>
        <taxon>Viridiplantae</taxon>
        <taxon>Streptophyta</taxon>
        <taxon>Embryophyta</taxon>
        <taxon>Tracheophyta</taxon>
        <taxon>Spermatophyta</taxon>
        <taxon>Magnoliopsida</taxon>
        <taxon>eudicotyledons</taxon>
        <taxon>Gunneridae</taxon>
        <taxon>Pentapetalae</taxon>
        <taxon>rosids</taxon>
        <taxon>fabids</taxon>
        <taxon>Rosales</taxon>
        <taxon>Cannabaceae</taxon>
        <taxon>Parasponia</taxon>
    </lineage>
</organism>
<evidence type="ECO:0000256" key="1">
    <source>
        <dbReference type="SAM" id="MobiDB-lite"/>
    </source>
</evidence>
<comment type="caution">
    <text evidence="2">The sequence shown here is derived from an EMBL/GenBank/DDBJ whole genome shotgun (WGS) entry which is preliminary data.</text>
</comment>
<name>A0A2P5D995_PARAD</name>
<keyword evidence="3" id="KW-1185">Reference proteome</keyword>
<protein>
    <submittedName>
        <fullName evidence="2">Uncharacterized protein</fullName>
    </submittedName>
</protein>
<feature type="compositionally biased region" description="Polar residues" evidence="1">
    <location>
        <begin position="1"/>
        <end position="10"/>
    </location>
</feature>
<gene>
    <name evidence="2" type="ORF">PanWU01x14_086100</name>
</gene>
<evidence type="ECO:0000313" key="3">
    <source>
        <dbReference type="Proteomes" id="UP000237105"/>
    </source>
</evidence>
<accession>A0A2P5D995</accession>
<feature type="compositionally biased region" description="Basic and acidic residues" evidence="1">
    <location>
        <begin position="21"/>
        <end position="30"/>
    </location>
</feature>